<feature type="non-terminal residue" evidence="2">
    <location>
        <position position="133"/>
    </location>
</feature>
<protein>
    <submittedName>
        <fullName evidence="2">9 kDa polypeptide (PSI-C) (Photosystem I iron-sulfur center) (Photosystem I subunit VII) (PsaC)</fullName>
    </submittedName>
</protein>
<gene>
    <name evidence="2" type="ORF">SCF082_LOCUS50369</name>
</gene>
<dbReference type="EMBL" id="CAXAMM010043052">
    <property type="protein sequence ID" value="CAK9108279.1"/>
    <property type="molecule type" value="Genomic_DNA"/>
</dbReference>
<reference evidence="2 3" key="1">
    <citation type="submission" date="2024-02" db="EMBL/GenBank/DDBJ databases">
        <authorList>
            <person name="Chen Y."/>
            <person name="Shah S."/>
            <person name="Dougan E. K."/>
            <person name="Thang M."/>
            <person name="Chan C."/>
        </authorList>
    </citation>
    <scope>NUCLEOTIDE SEQUENCE [LARGE SCALE GENOMIC DNA]</scope>
</reference>
<name>A0ABP0S7K5_9DINO</name>
<sequence>MGADGAAGYVSENATSEPFHPESKDVLAASGGDLTVEDEGTGATARVAGYSPMQLIFGKEISVPGNLMEAIAGQFQFKVSQPQTMDEAYHRAAAIRRAATEAYQWLEANEALKRAAGSRSRLPRMELLVEGTQ</sequence>
<comment type="caution">
    <text evidence="2">The sequence shown here is derived from an EMBL/GenBank/DDBJ whole genome shotgun (WGS) entry which is preliminary data.</text>
</comment>
<feature type="region of interest" description="Disordered" evidence="1">
    <location>
        <begin position="1"/>
        <end position="26"/>
    </location>
</feature>
<dbReference type="Proteomes" id="UP001642464">
    <property type="component" value="Unassembled WGS sequence"/>
</dbReference>
<keyword evidence="3" id="KW-1185">Reference proteome</keyword>
<evidence type="ECO:0000313" key="2">
    <source>
        <dbReference type="EMBL" id="CAK9108279.1"/>
    </source>
</evidence>
<evidence type="ECO:0000313" key="3">
    <source>
        <dbReference type="Proteomes" id="UP001642464"/>
    </source>
</evidence>
<organism evidence="2 3">
    <name type="scientific">Durusdinium trenchii</name>
    <dbReference type="NCBI Taxonomy" id="1381693"/>
    <lineage>
        <taxon>Eukaryota</taxon>
        <taxon>Sar</taxon>
        <taxon>Alveolata</taxon>
        <taxon>Dinophyceae</taxon>
        <taxon>Suessiales</taxon>
        <taxon>Symbiodiniaceae</taxon>
        <taxon>Durusdinium</taxon>
    </lineage>
</organism>
<accession>A0ABP0S7K5</accession>
<proteinExistence type="predicted"/>
<evidence type="ECO:0000256" key="1">
    <source>
        <dbReference type="SAM" id="MobiDB-lite"/>
    </source>
</evidence>